<evidence type="ECO:0000313" key="2">
    <source>
        <dbReference type="Proteomes" id="UP001165101"/>
    </source>
</evidence>
<proteinExistence type="predicted"/>
<name>A0ACB5TKA7_CANBO</name>
<accession>A0ACB5TKA7</accession>
<protein>
    <submittedName>
        <fullName evidence="1">Unnamed protein product</fullName>
    </submittedName>
</protein>
<dbReference type="EMBL" id="BSXV01000438">
    <property type="protein sequence ID" value="GME89096.1"/>
    <property type="molecule type" value="Genomic_DNA"/>
</dbReference>
<organism evidence="1 2">
    <name type="scientific">Candida boidinii</name>
    <name type="common">Yeast</name>
    <dbReference type="NCBI Taxonomy" id="5477"/>
    <lineage>
        <taxon>Eukaryota</taxon>
        <taxon>Fungi</taxon>
        <taxon>Dikarya</taxon>
        <taxon>Ascomycota</taxon>
        <taxon>Saccharomycotina</taxon>
        <taxon>Pichiomycetes</taxon>
        <taxon>Pichiales</taxon>
        <taxon>Pichiaceae</taxon>
        <taxon>Ogataea</taxon>
        <taxon>Ogataea/Candida clade</taxon>
    </lineage>
</organism>
<evidence type="ECO:0000313" key="1">
    <source>
        <dbReference type="EMBL" id="GME89096.1"/>
    </source>
</evidence>
<gene>
    <name evidence="1" type="ORF">Cboi01_000125500</name>
</gene>
<sequence length="712" mass="77307">MKFNSVVLSSAIALSTNALAADSASSTVLGYAPIETVCPAVNSQNVFAPTDEFEGFLRPAISPSKIEKAWINGRHEKTDKNLIEFLDNLDLKDFQDVDFEDYITNLNSSINIAFAASGGGLRAMLSGAGQISAFDKRTNYDGTNKLAGLLDSATYIAGLSGGSWLVSSLVFHDWIGVQDILDNKTSIWNLEDGVIPTDLTIWEGILAEANQKKQEGYELSVIDLYGLLIGRAIFTDLENQGAGLTWSSLREIEKIQSFDMPYPIILALGTSISITENDTYDSNDVALFEVSPFEFGSWQNSVNAFTDIKHIASKVVNGIPVDDNNCTVGFDSAPYLIGSSSDIFTALGDLTTANLSTTFSGIPTSYLTLIQQILGNLNSNSTELAYSIVQPNPFYENEYSEEEGIYDGETMLLVDGGWSGEGVPLDPFIQPSREIDVVVIFDNDADSNDSWPLGATLFETEERVLHYNQDLKFYDLPSSIEEFVELGLNKRPVFFGCNGDDLLSHSYGDEDDDSDDFAHMLPLLIYFPNSYMTFSSNTSTLQLEYTNEERNAMIQNGFEVATRMNFTLDAEFAECVGCAVLRRSQERLGAELGDQCSQCFNRYCYVSDNTTDVFTNEKSEDEETPVWYTDNDSIYNIEDFDEQAISGSASGAASGSAAGSVAATGSSSAAASSSSGAASVSSKGSGSTLSFSSSTVLMSYIVGLTSFVMAIF</sequence>
<comment type="caution">
    <text evidence="1">The sequence shown here is derived from an EMBL/GenBank/DDBJ whole genome shotgun (WGS) entry which is preliminary data.</text>
</comment>
<reference evidence="1" key="1">
    <citation type="submission" date="2023-04" db="EMBL/GenBank/DDBJ databases">
        <title>Candida boidinii NBRC 1967.</title>
        <authorList>
            <person name="Ichikawa N."/>
            <person name="Sato H."/>
            <person name="Tonouchi N."/>
        </authorList>
    </citation>
    <scope>NUCLEOTIDE SEQUENCE</scope>
    <source>
        <strain evidence="1">NBRC 1967</strain>
    </source>
</reference>
<keyword evidence="2" id="KW-1185">Reference proteome</keyword>
<dbReference type="Proteomes" id="UP001165101">
    <property type="component" value="Unassembled WGS sequence"/>
</dbReference>